<dbReference type="RefSeq" id="WP_095612194.1">
    <property type="nucleotide sequence ID" value="NZ_NMPM01000107.1"/>
</dbReference>
<protein>
    <submittedName>
        <fullName evidence="1">Uncharacterized protein</fullName>
    </submittedName>
</protein>
<evidence type="ECO:0000313" key="1">
    <source>
        <dbReference type="EMBL" id="PAV24734.1"/>
    </source>
</evidence>
<dbReference type="EMBL" id="NMPM01000107">
    <property type="protein sequence ID" value="PAV24734.1"/>
    <property type="molecule type" value="Genomic_DNA"/>
</dbReference>
<organism evidence="1 2">
    <name type="scientific">Tamilnaduibacter salinus</name>
    <dbReference type="NCBI Taxonomy" id="1484056"/>
    <lineage>
        <taxon>Bacteria</taxon>
        <taxon>Pseudomonadati</taxon>
        <taxon>Pseudomonadota</taxon>
        <taxon>Gammaproteobacteria</taxon>
        <taxon>Pseudomonadales</taxon>
        <taxon>Marinobacteraceae</taxon>
        <taxon>Tamilnaduibacter</taxon>
    </lineage>
</organism>
<gene>
    <name evidence="1" type="ORF">CF392_14680</name>
</gene>
<dbReference type="AlphaFoldDB" id="A0A2A2I0B9"/>
<name>A0A2A2I0B9_9GAMM</name>
<accession>A0A2A2I0B9</accession>
<sequence>MPYPTVDEIKEHYKRRNLQALFALSVQCHKYVMQETEHAMEFSGYSMRHRRGSNKDGVRPIKMDLFIEDDFAGWSGSVVNYLGTPHPTADAQFCFDQRRLVYTMQQSVGAYLDLVAEQQAARKIAGEFFQGIVGQIFACQYAISSGTIAFDIKEAEGLSEEVKAAIDECSDDKRLKLSFDQLVRPANHNIKDNMDLTPPCVVVGVKTTTKDRGIMFYVDKFFYQQTHNHRPKFIAVVLNDVQRKRSKAGITTGLSYTFLGGHNRLYRYLLGPLDAYYFIDPPPPALREMDDPGSNMKTIDHMINHDLPQWLG</sequence>
<proteinExistence type="predicted"/>
<evidence type="ECO:0000313" key="2">
    <source>
        <dbReference type="Proteomes" id="UP000218332"/>
    </source>
</evidence>
<dbReference type="Proteomes" id="UP000218332">
    <property type="component" value="Unassembled WGS sequence"/>
</dbReference>
<reference evidence="1 2" key="1">
    <citation type="submission" date="2017-07" db="EMBL/GenBank/DDBJ databases">
        <title>Tamlnaduibacter salinus (Mi-7) genome sequencing.</title>
        <authorList>
            <person name="Verma A."/>
            <person name="Krishnamurthi S."/>
        </authorList>
    </citation>
    <scope>NUCLEOTIDE SEQUENCE [LARGE SCALE GENOMIC DNA]</scope>
    <source>
        <strain evidence="1 2">Mi-7</strain>
    </source>
</reference>
<keyword evidence="2" id="KW-1185">Reference proteome</keyword>
<comment type="caution">
    <text evidence="1">The sequence shown here is derived from an EMBL/GenBank/DDBJ whole genome shotgun (WGS) entry which is preliminary data.</text>
</comment>